<evidence type="ECO:0000313" key="1">
    <source>
        <dbReference type="EMBL" id="CUV10713.1"/>
    </source>
</evidence>
<dbReference type="EC" id="3.1.3.1" evidence="1"/>
<sequence length="1086" mass="123342">MFAALSSYLAGQILSVIDTIHVPATTTEIQLRHNLIIDSTFIVNGLDNVPFDYVLDAAQGVVSLPSSKKEPRTLVVRYNHFSDLLPLRVGPKWLQLPLVDSLIYKNNLPIETSSSSTPIIQNTDALFTAGTVYRTASVSPITGSEFTGGLRMQIQGNLGPDLQISGVLSDQNLPIQPEGNTKTLDEIDKVYLQVNHDNFLVTAGDIDVSYSSGKFMNINRKMIGLNNNFKYKEWSGSAVFAGSKGKLNQVEFKGVDGKQGPYKLTSGDGNRDIIILAGSERVWLNGMRMVRGENNDYTVDYAIGELTFMPRHLIYFDSDIYVEYQYSDAQYNRSVLGTSMKRNLRNKGNIQLNWLREFDQALAGEDQIDSEIINLFNNVGDKDVQISGATQDTSGAYVFVDSIYVFDPADTILGNHFNVAFTYDGFSGEYVRKVTINGTVYYEWMGNNDLDQMRQTMDLYSPLRKLVKPESQQMVQVVSYHQLNDWVNLSLELAISDHDQNSYSSVDDADNQGIGHEVELSGQKIPLGEKIFFGYQVSDWSRTGRFHTLQRDRSVNFNQDWNIPVSGQERERLRNVGATLTIDSLGAVNGSFSQYEIGSALRKRILMDFHGTTALVPSITGNFNQIQYGNDHFNQIDFAARLLPGKIHPVINYSFELSEKANQFEHFTSGVEYGGEKLQTIVTIGRREDHLNTDEAPVLSSRGYFGEFDLHFQTHKGWNQSLIYRKRIKTQMLEEKDLDYDLAQARIFFRKPYHPLRLDVKIKLEETLTENRATVYDSVGIGLGTYRYDPQFEEYVSDPNGAYIAYTILTGSRKPTTQFEGIQRLEYDFGKRLNSKFKDIKYRLDWLWDFNGQNFSVNRYGEDDLNESTIIRSRSKLRHEWDYVNRTGRQIRTWWLGEKDLNNLDSRGADLRMNTELAVDWLEPISANTHAVVKLNQHDANVESGFSHSRDRSAQGTWAEIGIKKRFSSLWQTEALLQNGYDAGHHQMSNYSAALRGIRLDILHFFSSKGRLQGRFEWATVGLDGAAAFPPPEAVRGHALGDTRKVNVQGHILLRQNFSINVTINYISDIRYDNFINITGEIRAYF</sequence>
<gene>
    <name evidence="1" type="ORF">MGWOODY_Mmi924</name>
</gene>
<keyword evidence="1" id="KW-0378">Hydrolase</keyword>
<proteinExistence type="predicted"/>
<organism evidence="1">
    <name type="scientific">hydrothermal vent metagenome</name>
    <dbReference type="NCBI Taxonomy" id="652676"/>
    <lineage>
        <taxon>unclassified sequences</taxon>
        <taxon>metagenomes</taxon>
        <taxon>ecological metagenomes</taxon>
    </lineage>
</organism>
<dbReference type="AlphaFoldDB" id="A0A160VIW3"/>
<dbReference type="GO" id="GO:0004035">
    <property type="term" value="F:alkaline phosphatase activity"/>
    <property type="evidence" value="ECO:0007669"/>
    <property type="project" value="UniProtKB-EC"/>
</dbReference>
<accession>A0A160VIW3</accession>
<reference evidence="1" key="1">
    <citation type="submission" date="2015-10" db="EMBL/GenBank/DDBJ databases">
        <authorList>
            <person name="Gilbert D.G."/>
        </authorList>
    </citation>
    <scope>NUCLEOTIDE SEQUENCE</scope>
</reference>
<dbReference type="EMBL" id="FAXC01000472">
    <property type="protein sequence ID" value="CUV10713.1"/>
    <property type="molecule type" value="Genomic_DNA"/>
</dbReference>
<protein>
    <submittedName>
        <fullName evidence="1">Alkaline phosphatase</fullName>
        <ecNumber evidence="1">3.1.3.1</ecNumber>
    </submittedName>
</protein>
<name>A0A160VIW3_9ZZZZ</name>